<feature type="chain" id="PRO_5038138785" evidence="1">
    <location>
        <begin position="31"/>
        <end position="157"/>
    </location>
</feature>
<evidence type="ECO:0000313" key="2">
    <source>
        <dbReference type="EMBL" id="GGQ93578.1"/>
    </source>
</evidence>
<evidence type="ECO:0000256" key="1">
    <source>
        <dbReference type="SAM" id="SignalP"/>
    </source>
</evidence>
<reference evidence="2" key="1">
    <citation type="journal article" date="2014" name="Int. J. Syst. Evol. Microbiol.">
        <title>Complete genome sequence of Corynebacterium casei LMG S-19264T (=DSM 44701T), isolated from a smear-ripened cheese.</title>
        <authorList>
            <consortium name="US DOE Joint Genome Institute (JGI-PGF)"/>
            <person name="Walter F."/>
            <person name="Albersmeier A."/>
            <person name="Kalinowski J."/>
            <person name="Ruckert C."/>
        </authorList>
    </citation>
    <scope>NUCLEOTIDE SEQUENCE</scope>
    <source>
        <strain evidence="2">JCM 31311</strain>
    </source>
</reference>
<organism evidence="2 3">
    <name type="scientific">Deinococcus ruber</name>
    <dbReference type="NCBI Taxonomy" id="1848197"/>
    <lineage>
        <taxon>Bacteria</taxon>
        <taxon>Thermotogati</taxon>
        <taxon>Deinococcota</taxon>
        <taxon>Deinococci</taxon>
        <taxon>Deinococcales</taxon>
        <taxon>Deinococcaceae</taxon>
        <taxon>Deinococcus</taxon>
    </lineage>
</organism>
<reference evidence="2" key="2">
    <citation type="submission" date="2020-09" db="EMBL/GenBank/DDBJ databases">
        <authorList>
            <person name="Sun Q."/>
            <person name="Ohkuma M."/>
        </authorList>
    </citation>
    <scope>NUCLEOTIDE SEQUENCE</scope>
    <source>
        <strain evidence="2">JCM 31311</strain>
    </source>
</reference>
<sequence length="157" mass="17639">MGRARVNRWKTAPFALLTLLTLLGLSGSVADRYQDQVRKNLQDRYDDWHAKSGSLTQLPDLRDMDVIYKGRFITITYTLVAGRTYKIVGVCDDDCTNLDLELRDNSGTLIDRDNADNKIPVVDVKVRRTGDFKLKVIMTGCASAGGCEYGVDVYRAR</sequence>
<accession>A0A918BWG7</accession>
<protein>
    <submittedName>
        <fullName evidence="2">Uncharacterized protein</fullName>
    </submittedName>
</protein>
<feature type="signal peptide" evidence="1">
    <location>
        <begin position="1"/>
        <end position="30"/>
    </location>
</feature>
<evidence type="ECO:0000313" key="3">
    <source>
        <dbReference type="Proteomes" id="UP000603865"/>
    </source>
</evidence>
<name>A0A918BWG7_9DEIO</name>
<dbReference type="RefSeq" id="WP_189087616.1">
    <property type="nucleotide sequence ID" value="NZ_BMQL01000001.1"/>
</dbReference>
<comment type="caution">
    <text evidence="2">The sequence shown here is derived from an EMBL/GenBank/DDBJ whole genome shotgun (WGS) entry which is preliminary data.</text>
</comment>
<proteinExistence type="predicted"/>
<gene>
    <name evidence="2" type="ORF">GCM10008957_02030</name>
</gene>
<keyword evidence="1" id="KW-0732">Signal</keyword>
<dbReference type="Proteomes" id="UP000603865">
    <property type="component" value="Unassembled WGS sequence"/>
</dbReference>
<dbReference type="AlphaFoldDB" id="A0A918BWG7"/>
<keyword evidence="3" id="KW-1185">Reference proteome</keyword>
<dbReference type="EMBL" id="BMQL01000001">
    <property type="protein sequence ID" value="GGQ93578.1"/>
    <property type="molecule type" value="Genomic_DNA"/>
</dbReference>